<protein>
    <submittedName>
        <fullName evidence="2">Uncharacterized protein</fullName>
    </submittedName>
</protein>
<feature type="transmembrane region" description="Helical" evidence="1">
    <location>
        <begin position="6"/>
        <end position="30"/>
    </location>
</feature>
<keyword evidence="1" id="KW-1133">Transmembrane helix</keyword>
<keyword evidence="1" id="KW-0812">Transmembrane</keyword>
<keyword evidence="1" id="KW-0472">Membrane</keyword>
<feature type="transmembrane region" description="Helical" evidence="1">
    <location>
        <begin position="84"/>
        <end position="102"/>
    </location>
</feature>
<proteinExistence type="predicted"/>
<evidence type="ECO:0000256" key="1">
    <source>
        <dbReference type="SAM" id="Phobius"/>
    </source>
</evidence>
<dbReference type="AlphaFoldDB" id="A0A6C0CS91"/>
<sequence>MQKYLYHLLIFVVIIFKLGFLISTLAFKYLKQTESLDEKTLKIMEDIRDQFLTVSEVLMYIVLIIVFSPHRKSVDIKLSREEQIIAFAIGILGIFNTNWETFKKLFSYGRKEVSEVMNHL</sequence>
<evidence type="ECO:0000313" key="2">
    <source>
        <dbReference type="EMBL" id="QHT06564.1"/>
    </source>
</evidence>
<feature type="transmembrane region" description="Helical" evidence="1">
    <location>
        <begin position="51"/>
        <end position="69"/>
    </location>
</feature>
<reference evidence="2" key="1">
    <citation type="journal article" date="2020" name="Nature">
        <title>Giant virus diversity and host interactions through global metagenomics.</title>
        <authorList>
            <person name="Schulz F."/>
            <person name="Roux S."/>
            <person name="Paez-Espino D."/>
            <person name="Jungbluth S."/>
            <person name="Walsh D.A."/>
            <person name="Denef V.J."/>
            <person name="McMahon K.D."/>
            <person name="Konstantinidis K.T."/>
            <person name="Eloe-Fadrosh E.A."/>
            <person name="Kyrpides N.C."/>
            <person name="Woyke T."/>
        </authorList>
    </citation>
    <scope>NUCLEOTIDE SEQUENCE</scope>
    <source>
        <strain evidence="2">GVMAG-M-3300021425-30</strain>
    </source>
</reference>
<dbReference type="EMBL" id="MN739470">
    <property type="protein sequence ID" value="QHT06564.1"/>
    <property type="molecule type" value="Genomic_DNA"/>
</dbReference>
<name>A0A6C0CS91_9ZZZZ</name>
<accession>A0A6C0CS91</accession>
<organism evidence="2">
    <name type="scientific">viral metagenome</name>
    <dbReference type="NCBI Taxonomy" id="1070528"/>
    <lineage>
        <taxon>unclassified sequences</taxon>
        <taxon>metagenomes</taxon>
        <taxon>organismal metagenomes</taxon>
    </lineage>
</organism>